<reference evidence="3 4" key="1">
    <citation type="journal article" date="2016" name="Nat. Commun.">
        <title>Thousands of microbial genomes shed light on interconnected biogeochemical processes in an aquifer system.</title>
        <authorList>
            <person name="Anantharaman K."/>
            <person name="Brown C.T."/>
            <person name="Hug L.A."/>
            <person name="Sharon I."/>
            <person name="Castelle C.J."/>
            <person name="Probst A.J."/>
            <person name="Thomas B.C."/>
            <person name="Singh A."/>
            <person name="Wilkins M.J."/>
            <person name="Karaoz U."/>
            <person name="Brodie E.L."/>
            <person name="Williams K.H."/>
            <person name="Hubbard S.S."/>
            <person name="Banfield J.F."/>
        </authorList>
    </citation>
    <scope>NUCLEOTIDE SEQUENCE [LARGE SCALE GENOMIC DNA]</scope>
</reference>
<dbReference type="Proteomes" id="UP000177331">
    <property type="component" value="Unassembled WGS sequence"/>
</dbReference>
<protein>
    <recommendedName>
        <fullName evidence="2">LysM domain-containing protein</fullName>
    </recommendedName>
</protein>
<feature type="domain" description="LysM" evidence="2">
    <location>
        <begin position="167"/>
        <end position="211"/>
    </location>
</feature>
<gene>
    <name evidence="3" type="ORF">A2318_04465</name>
</gene>
<evidence type="ECO:0000313" key="3">
    <source>
        <dbReference type="EMBL" id="OGL99573.1"/>
    </source>
</evidence>
<dbReference type="STRING" id="1802421.A2318_04465"/>
<sequence>MRSLIVGKRIAKPVLLAIGQPFKTVGIVFVKTIGVPAYRGIFFVRRFVHTILLPAKHRFFYLLSNRYTIHILMIVIVGIIGVTNFQTRNVRAETFGQKSILYALVSVDDSETVEVVEAGKSVLIPGGSSSYFTDIALDTRTQFQQDELDQITQPTQKPTASTRSSVETYVVKEGDTLGKISVRFQLSISTILSANGLTLRSTIRPGDSLKILPEDGIIYKVKSGDTLSRIAQKYDIGVQEIATSNQLPANAALKIGAELLLPGATGIAPPAAIARVPVSVKNIITKTPTSIPTSTGWVWPTNWHIITQYYGWKHTGIDIDGDYSTFSIAANDGVVSYAGWRTGYGLTVEVDHGNGLKTRYAHNSKIYVGAGDVVAAGERLAQTGTTGRSTGTHLHFEIILNGKFQNPLSYIR</sequence>
<dbReference type="PROSITE" id="PS51782">
    <property type="entry name" value="LYSM"/>
    <property type="match status" value="2"/>
</dbReference>
<proteinExistence type="predicted"/>
<dbReference type="InterPro" id="IPR036779">
    <property type="entry name" value="LysM_dom_sf"/>
</dbReference>
<dbReference type="Gene3D" id="2.70.70.10">
    <property type="entry name" value="Glucose Permease (Domain IIA)"/>
    <property type="match status" value="1"/>
</dbReference>
<dbReference type="Gene3D" id="3.10.350.10">
    <property type="entry name" value="LysM domain"/>
    <property type="match status" value="2"/>
</dbReference>
<feature type="domain" description="LysM" evidence="2">
    <location>
        <begin position="217"/>
        <end position="261"/>
    </location>
</feature>
<dbReference type="InterPro" id="IPR016047">
    <property type="entry name" value="M23ase_b-sheet_dom"/>
</dbReference>
<dbReference type="AlphaFoldDB" id="A0A1F7W9S5"/>
<dbReference type="SMART" id="SM00257">
    <property type="entry name" value="LysM"/>
    <property type="match status" value="2"/>
</dbReference>
<keyword evidence="1" id="KW-0472">Membrane</keyword>
<evidence type="ECO:0000256" key="1">
    <source>
        <dbReference type="SAM" id="Phobius"/>
    </source>
</evidence>
<dbReference type="Pfam" id="PF01551">
    <property type="entry name" value="Peptidase_M23"/>
    <property type="match status" value="1"/>
</dbReference>
<feature type="transmembrane region" description="Helical" evidence="1">
    <location>
        <begin position="67"/>
        <end position="85"/>
    </location>
</feature>
<dbReference type="Pfam" id="PF01476">
    <property type="entry name" value="LysM"/>
    <property type="match status" value="2"/>
</dbReference>
<dbReference type="InterPro" id="IPR011055">
    <property type="entry name" value="Dup_hybrid_motif"/>
</dbReference>
<dbReference type="CDD" id="cd12797">
    <property type="entry name" value="M23_peptidase"/>
    <property type="match status" value="1"/>
</dbReference>
<keyword evidence="1" id="KW-0812">Transmembrane</keyword>
<dbReference type="SUPFAM" id="SSF54106">
    <property type="entry name" value="LysM domain"/>
    <property type="match status" value="1"/>
</dbReference>
<dbReference type="PANTHER" id="PTHR21666:SF270">
    <property type="entry name" value="MUREIN HYDROLASE ACTIVATOR ENVC"/>
    <property type="match status" value="1"/>
</dbReference>
<dbReference type="PANTHER" id="PTHR21666">
    <property type="entry name" value="PEPTIDASE-RELATED"/>
    <property type="match status" value="1"/>
</dbReference>
<dbReference type="InterPro" id="IPR050570">
    <property type="entry name" value="Cell_wall_metabolism_enzyme"/>
</dbReference>
<dbReference type="SUPFAM" id="SSF51261">
    <property type="entry name" value="Duplicated hybrid motif"/>
    <property type="match status" value="1"/>
</dbReference>
<organism evidence="3 4">
    <name type="scientific">Candidatus Uhrbacteria bacterium RIFOXYB2_FULL_45_11</name>
    <dbReference type="NCBI Taxonomy" id="1802421"/>
    <lineage>
        <taxon>Bacteria</taxon>
        <taxon>Candidatus Uhriibacteriota</taxon>
    </lineage>
</organism>
<evidence type="ECO:0000313" key="4">
    <source>
        <dbReference type="Proteomes" id="UP000177331"/>
    </source>
</evidence>
<comment type="caution">
    <text evidence="3">The sequence shown here is derived from an EMBL/GenBank/DDBJ whole genome shotgun (WGS) entry which is preliminary data.</text>
</comment>
<dbReference type="GO" id="GO:0004222">
    <property type="term" value="F:metalloendopeptidase activity"/>
    <property type="evidence" value="ECO:0007669"/>
    <property type="project" value="TreeGrafter"/>
</dbReference>
<keyword evidence="1" id="KW-1133">Transmembrane helix</keyword>
<accession>A0A1F7W9S5</accession>
<name>A0A1F7W9S5_9BACT</name>
<evidence type="ECO:0000259" key="2">
    <source>
        <dbReference type="PROSITE" id="PS51782"/>
    </source>
</evidence>
<dbReference type="InterPro" id="IPR018392">
    <property type="entry name" value="LysM"/>
</dbReference>
<dbReference type="CDD" id="cd00118">
    <property type="entry name" value="LysM"/>
    <property type="match status" value="2"/>
</dbReference>
<dbReference type="EMBL" id="MGFD01000007">
    <property type="protein sequence ID" value="OGL99573.1"/>
    <property type="molecule type" value="Genomic_DNA"/>
</dbReference>